<dbReference type="InterPro" id="IPR010839">
    <property type="entry name" value="AtuA_N"/>
</dbReference>
<name>U4LQ40_PYROM</name>
<dbReference type="eggNOG" id="ENOG502QS8D">
    <property type="taxonomic scope" value="Eukaryota"/>
</dbReference>
<organism evidence="3 4">
    <name type="scientific">Pyronema omphalodes (strain CBS 100304)</name>
    <name type="common">Pyronema confluens</name>
    <dbReference type="NCBI Taxonomy" id="1076935"/>
    <lineage>
        <taxon>Eukaryota</taxon>
        <taxon>Fungi</taxon>
        <taxon>Dikarya</taxon>
        <taxon>Ascomycota</taxon>
        <taxon>Pezizomycotina</taxon>
        <taxon>Pezizomycetes</taxon>
        <taxon>Pezizales</taxon>
        <taxon>Pyronemataceae</taxon>
        <taxon>Pyronema</taxon>
    </lineage>
</organism>
<sequence>MFRPDKGQRPIRIANCSGSVTDPSYHLLRQATKGPIDIITGDYLSEATLSLHSRAYSSSTNPGYLQSCYHAVTSAVKVLAEKRIKVILNGGALNPKGLAEEIRKDVEAQGYGSELTVAWVEGDDLLAELPELLASGLKHLDNDITAEEELKGKEVLSCHAYIGSRGIQRALEAGADIIICGRVADAAPVIGAAAWWWGWGEGEWDKLAGALVAGHLIECSAYITGGNFAGFEEFPIERVIDLDFGIAEVGEDGSCVVTKHEGTKGVVNNDTVRSQLLYELQGNVYLGSDVKANLTNIKVEEVGKDRVLVTGIVGHPPPPTTKLAIFYSGGYQTSYTIHATGVSWAYKFLHYETQIRSYLSSVSHLFTHLSFQVIGIPAPNPASQHAGTASLRVFAQTRDKETVELLIQAKWNCFMQHFHGMHEEIDTRRLEPREFHRYFPAVVEQRVIKETANIIAADGEVETIAAGWPGITEPLERRGSYDPVDSKPLEMFGPTQEVPLGEMVLARSGDKGGNINIGLFVQSEEEFSWLRSFLTTERFRELMGEDWREEYRIERCEFGGILAVHFVVYGILGHGVSSAHRLDSLGKGFADWIRSRYVDVPVMFLGKRRDLEMGDVLEA</sequence>
<dbReference type="InterPro" id="IPR056362">
    <property type="entry name" value="AtuA-like_ferredoxin_dom"/>
</dbReference>
<dbReference type="AlphaFoldDB" id="U4LQ40"/>
<gene>
    <name evidence="3" type="ORF">PCON_01632</name>
</gene>
<dbReference type="Pfam" id="PF23544">
    <property type="entry name" value="AtuA_ferredoxin"/>
    <property type="match status" value="1"/>
</dbReference>
<feature type="domain" description="Acyclic terpene utilisation N-terminal" evidence="1">
    <location>
        <begin position="11"/>
        <end position="453"/>
    </location>
</feature>
<dbReference type="Pfam" id="PF07287">
    <property type="entry name" value="AtuA"/>
    <property type="match status" value="1"/>
</dbReference>
<dbReference type="PANTHER" id="PTHR47585">
    <property type="match status" value="1"/>
</dbReference>
<dbReference type="PANTHER" id="PTHR47585:SF1">
    <property type="entry name" value="DUF1446 DOMAIN-CONTAINING PROTEIN"/>
    <property type="match status" value="1"/>
</dbReference>
<evidence type="ECO:0000313" key="4">
    <source>
        <dbReference type="Proteomes" id="UP000018144"/>
    </source>
</evidence>
<dbReference type="Proteomes" id="UP000018144">
    <property type="component" value="Unassembled WGS sequence"/>
</dbReference>
<evidence type="ECO:0008006" key="5">
    <source>
        <dbReference type="Google" id="ProtNLM"/>
    </source>
</evidence>
<proteinExistence type="predicted"/>
<evidence type="ECO:0000259" key="2">
    <source>
        <dbReference type="Pfam" id="PF23544"/>
    </source>
</evidence>
<evidence type="ECO:0000259" key="1">
    <source>
        <dbReference type="Pfam" id="PF07287"/>
    </source>
</evidence>
<dbReference type="STRING" id="1076935.U4LQ40"/>
<evidence type="ECO:0000313" key="3">
    <source>
        <dbReference type="EMBL" id="CCX33694.1"/>
    </source>
</evidence>
<feature type="domain" description="AtuA-like ferredoxin-fold" evidence="2">
    <location>
        <begin position="498"/>
        <end position="596"/>
    </location>
</feature>
<accession>U4LQ40</accession>
<keyword evidence="4" id="KW-1185">Reference proteome</keyword>
<protein>
    <recommendedName>
        <fullName evidence="5">DUF1446-domain-containing protein</fullName>
    </recommendedName>
</protein>
<dbReference type="OrthoDB" id="10265871at2759"/>
<dbReference type="EMBL" id="HF936162">
    <property type="protein sequence ID" value="CCX33694.1"/>
    <property type="molecule type" value="Genomic_DNA"/>
</dbReference>
<dbReference type="OMA" id="YMRIFAQ"/>
<reference evidence="3 4" key="1">
    <citation type="journal article" date="2013" name="PLoS Genet.">
        <title>The genome and development-dependent transcriptomes of Pyronema confluens: a window into fungal evolution.</title>
        <authorList>
            <person name="Traeger S."/>
            <person name="Altegoer F."/>
            <person name="Freitag M."/>
            <person name="Gabaldon T."/>
            <person name="Kempken F."/>
            <person name="Kumar A."/>
            <person name="Marcet-Houben M."/>
            <person name="Poggeler S."/>
            <person name="Stajich J.E."/>
            <person name="Nowrousian M."/>
        </authorList>
    </citation>
    <scope>NUCLEOTIDE SEQUENCE [LARGE SCALE GENOMIC DNA]</scope>
    <source>
        <strain evidence="4">CBS 100304</strain>
        <tissue evidence="3">Vegetative mycelium</tissue>
    </source>
</reference>